<dbReference type="WBParaSite" id="OFLC_0001084601-mRNA-1">
    <property type="protein sequence ID" value="OFLC_0001084601-mRNA-1"/>
    <property type="gene ID" value="OFLC_0001084601"/>
</dbReference>
<evidence type="ECO:0000313" key="3">
    <source>
        <dbReference type="WBParaSite" id="OFLC_0001084601-mRNA-1"/>
    </source>
</evidence>
<sequence>MGYSWKLSIVLYIRSPCKNSFTVIHRFMPGSLRFFIDKYFIPTKNDVISSGYLQK</sequence>
<dbReference type="AlphaFoldDB" id="A0A183HTN4"/>
<reference evidence="3" key="1">
    <citation type="submission" date="2016-06" db="UniProtKB">
        <authorList>
            <consortium name="WormBaseParasite"/>
        </authorList>
    </citation>
    <scope>IDENTIFICATION</scope>
</reference>
<organism evidence="3">
    <name type="scientific">Onchocerca flexuosa</name>
    <dbReference type="NCBI Taxonomy" id="387005"/>
    <lineage>
        <taxon>Eukaryota</taxon>
        <taxon>Metazoa</taxon>
        <taxon>Ecdysozoa</taxon>
        <taxon>Nematoda</taxon>
        <taxon>Chromadorea</taxon>
        <taxon>Rhabditida</taxon>
        <taxon>Spirurina</taxon>
        <taxon>Spiruromorpha</taxon>
        <taxon>Filarioidea</taxon>
        <taxon>Onchocercidae</taxon>
        <taxon>Onchocerca</taxon>
    </lineage>
</organism>
<evidence type="ECO:0000313" key="1">
    <source>
        <dbReference type="EMBL" id="VDO71794.1"/>
    </source>
</evidence>
<keyword evidence="2" id="KW-1185">Reference proteome</keyword>
<dbReference type="EMBL" id="UZAJ01014938">
    <property type="protein sequence ID" value="VDO71794.1"/>
    <property type="molecule type" value="Genomic_DNA"/>
</dbReference>
<gene>
    <name evidence="1" type="ORF">OFLC_LOCUS10847</name>
</gene>
<name>A0A183HTN4_9BILA</name>
<protein>
    <submittedName>
        <fullName evidence="1 3">Uncharacterized protein</fullName>
    </submittedName>
</protein>
<dbReference type="Proteomes" id="UP000267606">
    <property type="component" value="Unassembled WGS sequence"/>
</dbReference>
<accession>A0A183HTN4</accession>
<proteinExistence type="predicted"/>
<reference evidence="1 2" key="2">
    <citation type="submission" date="2018-11" db="EMBL/GenBank/DDBJ databases">
        <authorList>
            <consortium name="Pathogen Informatics"/>
        </authorList>
    </citation>
    <scope>NUCLEOTIDE SEQUENCE [LARGE SCALE GENOMIC DNA]</scope>
</reference>
<evidence type="ECO:0000313" key="2">
    <source>
        <dbReference type="Proteomes" id="UP000267606"/>
    </source>
</evidence>